<evidence type="ECO:0000256" key="3">
    <source>
        <dbReference type="SAM" id="Phobius"/>
    </source>
</evidence>
<keyword evidence="3" id="KW-0812">Transmembrane</keyword>
<comment type="similarity">
    <text evidence="2">Belongs to the methyl-accepting chemotaxis (MCP) protein family.</text>
</comment>
<gene>
    <name evidence="5" type="ORF">psyc5s11_16090</name>
</gene>
<accession>A0ABM7T0W7</accession>
<evidence type="ECO:0000259" key="4">
    <source>
        <dbReference type="Pfam" id="PF12729"/>
    </source>
</evidence>
<dbReference type="Pfam" id="PF12729">
    <property type="entry name" value="4HB_MCP_1"/>
    <property type="match status" value="1"/>
</dbReference>
<evidence type="ECO:0000256" key="2">
    <source>
        <dbReference type="ARBA" id="ARBA00029447"/>
    </source>
</evidence>
<keyword evidence="3" id="KW-1133">Transmembrane helix</keyword>
<feature type="transmembrane region" description="Helical" evidence="3">
    <location>
        <begin position="191"/>
        <end position="211"/>
    </location>
</feature>
<dbReference type="EMBL" id="AP024849">
    <property type="protein sequence ID" value="BCZ45542.1"/>
    <property type="molecule type" value="Genomic_DNA"/>
</dbReference>
<dbReference type="Proteomes" id="UP000824633">
    <property type="component" value="Chromosome"/>
</dbReference>
<feature type="domain" description="Chemotaxis methyl-accepting receptor HlyB-like 4HB MCP" evidence="4">
    <location>
        <begin position="6"/>
        <end position="182"/>
    </location>
</feature>
<dbReference type="InterPro" id="IPR051310">
    <property type="entry name" value="MCP_chemotaxis"/>
</dbReference>
<dbReference type="Gene3D" id="6.10.340.10">
    <property type="match status" value="1"/>
</dbReference>
<dbReference type="PANTHER" id="PTHR43531">
    <property type="entry name" value="PROTEIN ICFG"/>
    <property type="match status" value="1"/>
</dbReference>
<feature type="transmembrane region" description="Helical" evidence="3">
    <location>
        <begin position="12"/>
        <end position="35"/>
    </location>
</feature>
<evidence type="ECO:0000313" key="5">
    <source>
        <dbReference type="EMBL" id="BCZ45542.1"/>
    </source>
</evidence>
<sequence>MNLLNNVKVRRKLVVSFLIVALFIGVVGGIGIMALENAGKESEKMYTNNLRNVYILKDMEQNLTEIRSSLLSLVYKRLPSEKADLEDNIVKNKEQNDNYISEFEKFQKSEQVKKEYDTFMGYFQQYRDLRENVIKFVDEENYIKAEENLLQTTEVRKKMFESLDKLIQTDLDEAKLANNNIHSTSKLSTTIMWILTFVGFLIAMSLGLLIANDISKPLKEMIDYAKRLSSYDFSSSMSITRKDEFGKRVLS</sequence>
<organism evidence="5 6">
    <name type="scientific">Clostridium gelidum</name>
    <dbReference type="NCBI Taxonomy" id="704125"/>
    <lineage>
        <taxon>Bacteria</taxon>
        <taxon>Bacillati</taxon>
        <taxon>Bacillota</taxon>
        <taxon>Clostridia</taxon>
        <taxon>Eubacteriales</taxon>
        <taxon>Clostridiaceae</taxon>
        <taxon>Clostridium</taxon>
    </lineage>
</organism>
<evidence type="ECO:0000256" key="1">
    <source>
        <dbReference type="ARBA" id="ARBA00022500"/>
    </source>
</evidence>
<proteinExistence type="inferred from homology"/>
<protein>
    <recommendedName>
        <fullName evidence="4">Chemotaxis methyl-accepting receptor HlyB-like 4HB MCP domain-containing protein</fullName>
    </recommendedName>
</protein>
<dbReference type="InterPro" id="IPR024478">
    <property type="entry name" value="HlyB_4HB_MCP"/>
</dbReference>
<keyword evidence="3" id="KW-0472">Membrane</keyword>
<evidence type="ECO:0000313" key="6">
    <source>
        <dbReference type="Proteomes" id="UP000824633"/>
    </source>
</evidence>
<dbReference type="PANTHER" id="PTHR43531:SF11">
    <property type="entry name" value="METHYL-ACCEPTING CHEMOTAXIS PROTEIN 3"/>
    <property type="match status" value="1"/>
</dbReference>
<keyword evidence="6" id="KW-1185">Reference proteome</keyword>
<keyword evidence="1" id="KW-0145">Chemotaxis</keyword>
<name>A0ABM7T0W7_9CLOT</name>
<reference evidence="6" key="1">
    <citation type="submission" date="2021-07" db="EMBL/GenBank/DDBJ databases">
        <title>Complete genome sequencing of a Clostridium isolate.</title>
        <authorList>
            <person name="Ueki A."/>
            <person name="Tonouchi A."/>
        </authorList>
    </citation>
    <scope>NUCLEOTIDE SEQUENCE [LARGE SCALE GENOMIC DNA]</scope>
    <source>
        <strain evidence="6">C5S11</strain>
    </source>
</reference>